<reference evidence="3 4" key="1">
    <citation type="submission" date="2022-06" db="EMBL/GenBank/DDBJ databases">
        <title>Endosaccharibacter gen. nov., sp. nov., endophytic bacteria isolated from sugarcane.</title>
        <authorList>
            <person name="Pitiwittayakul N."/>
            <person name="Yukphan P."/>
            <person name="Charoenyingcharoen P."/>
            <person name="Tanasupawat S."/>
        </authorList>
    </citation>
    <scope>NUCLEOTIDE SEQUENCE [LARGE SCALE GENOMIC DNA]</scope>
    <source>
        <strain evidence="3 4">KSS8</strain>
    </source>
</reference>
<dbReference type="Proteomes" id="UP001524587">
    <property type="component" value="Unassembled WGS sequence"/>
</dbReference>
<keyword evidence="4" id="KW-1185">Reference proteome</keyword>
<evidence type="ECO:0000313" key="4">
    <source>
        <dbReference type="Proteomes" id="UP001524587"/>
    </source>
</evidence>
<protein>
    <submittedName>
        <fullName evidence="3">Uncharacterized protein</fullName>
    </submittedName>
</protein>
<feature type="region of interest" description="Disordered" evidence="1">
    <location>
        <begin position="27"/>
        <end position="105"/>
    </location>
</feature>
<keyword evidence="2" id="KW-0732">Signal</keyword>
<evidence type="ECO:0000256" key="2">
    <source>
        <dbReference type="SAM" id="SignalP"/>
    </source>
</evidence>
<accession>A0ABT1W7N9</accession>
<dbReference type="RefSeq" id="WP_422864230.1">
    <property type="nucleotide sequence ID" value="NZ_JAMSKV010000007.1"/>
</dbReference>
<name>A0ABT1W7N9_9PROT</name>
<proteinExistence type="predicted"/>
<feature type="chain" id="PRO_5045091838" evidence="2">
    <location>
        <begin position="30"/>
        <end position="105"/>
    </location>
</feature>
<dbReference type="EMBL" id="JAMSKV010000007">
    <property type="protein sequence ID" value="MCQ8278753.1"/>
    <property type="molecule type" value="Genomic_DNA"/>
</dbReference>
<feature type="compositionally biased region" description="Polar residues" evidence="1">
    <location>
        <begin position="29"/>
        <end position="40"/>
    </location>
</feature>
<evidence type="ECO:0000256" key="1">
    <source>
        <dbReference type="SAM" id="MobiDB-lite"/>
    </source>
</evidence>
<gene>
    <name evidence="3" type="ORF">NFI95_09840</name>
</gene>
<evidence type="ECO:0000313" key="3">
    <source>
        <dbReference type="EMBL" id="MCQ8278753.1"/>
    </source>
</evidence>
<comment type="caution">
    <text evidence="3">The sequence shown here is derived from an EMBL/GenBank/DDBJ whole genome shotgun (WGS) entry which is preliminary data.</text>
</comment>
<feature type="compositionally biased region" description="Polar residues" evidence="1">
    <location>
        <begin position="48"/>
        <end position="64"/>
    </location>
</feature>
<feature type="signal peptide" evidence="2">
    <location>
        <begin position="1"/>
        <end position="29"/>
    </location>
</feature>
<sequence>MPTPSALQRSRNAVALLLFAVAIPMAGHAQSTHGTTSRATPSHKSRHTGNANQPAPTEHQSVQPSERLKDEPNQVKEQVAPVPSAPVKPGTMAPAGRAQPAPHRR</sequence>
<organism evidence="3 4">
    <name type="scientific">Endosaccharibacter trunci</name>
    <dbReference type="NCBI Taxonomy" id="2812733"/>
    <lineage>
        <taxon>Bacteria</taxon>
        <taxon>Pseudomonadati</taxon>
        <taxon>Pseudomonadota</taxon>
        <taxon>Alphaproteobacteria</taxon>
        <taxon>Acetobacterales</taxon>
        <taxon>Acetobacteraceae</taxon>
        <taxon>Endosaccharibacter</taxon>
    </lineage>
</organism>